<reference evidence="2" key="1">
    <citation type="submission" date="2022-11" db="UniProtKB">
        <authorList>
            <consortium name="WormBaseParasite"/>
        </authorList>
    </citation>
    <scope>IDENTIFICATION</scope>
</reference>
<name>A0AC34FMN7_9BILA</name>
<accession>A0AC34FMN7</accession>
<sequence length="66" mass="7407">MLAELDQISDIVYFGTLNTRRNVQNPGPTVLNPQHLPRVPVQQPPLDPVINARVFEALQDVFEDAV</sequence>
<evidence type="ECO:0000313" key="2">
    <source>
        <dbReference type="WBParaSite" id="ES5_v2.g18656.t1"/>
    </source>
</evidence>
<organism evidence="1 2">
    <name type="scientific">Panagrolaimus sp. ES5</name>
    <dbReference type="NCBI Taxonomy" id="591445"/>
    <lineage>
        <taxon>Eukaryota</taxon>
        <taxon>Metazoa</taxon>
        <taxon>Ecdysozoa</taxon>
        <taxon>Nematoda</taxon>
        <taxon>Chromadorea</taxon>
        <taxon>Rhabditida</taxon>
        <taxon>Tylenchina</taxon>
        <taxon>Panagrolaimomorpha</taxon>
        <taxon>Panagrolaimoidea</taxon>
        <taxon>Panagrolaimidae</taxon>
        <taxon>Panagrolaimus</taxon>
    </lineage>
</organism>
<dbReference type="WBParaSite" id="ES5_v2.g18656.t1">
    <property type="protein sequence ID" value="ES5_v2.g18656.t1"/>
    <property type="gene ID" value="ES5_v2.g18656"/>
</dbReference>
<evidence type="ECO:0000313" key="1">
    <source>
        <dbReference type="Proteomes" id="UP000887579"/>
    </source>
</evidence>
<dbReference type="Proteomes" id="UP000887579">
    <property type="component" value="Unplaced"/>
</dbReference>
<protein>
    <submittedName>
        <fullName evidence="2">Uncharacterized protein</fullName>
    </submittedName>
</protein>
<proteinExistence type="predicted"/>